<organism evidence="1">
    <name type="scientific">marine sediment metagenome</name>
    <dbReference type="NCBI Taxonomy" id="412755"/>
    <lineage>
        <taxon>unclassified sequences</taxon>
        <taxon>metagenomes</taxon>
        <taxon>ecological metagenomes</taxon>
    </lineage>
</organism>
<protein>
    <submittedName>
        <fullName evidence="1">Uncharacterized protein</fullName>
    </submittedName>
</protein>
<dbReference type="EMBL" id="BARV01036375">
    <property type="protein sequence ID" value="GAI53306.1"/>
    <property type="molecule type" value="Genomic_DNA"/>
</dbReference>
<sequence length="123" mass="14128">MAKPNYQDATLMLQIAQWWATSGQNEAMNWMWSDQFIADYAEFVKKYPQGSEGFANASKICGVFETIGTLYKHGLFNEELLFDWLAVGLVWDRIKGFALGSREQIGEPRIYENFEAMAKAQKE</sequence>
<dbReference type="InterPro" id="IPR031876">
    <property type="entry name" value="DUF4760"/>
</dbReference>
<dbReference type="AlphaFoldDB" id="X1QEQ1"/>
<dbReference type="Pfam" id="PF15956">
    <property type="entry name" value="DUF4760"/>
    <property type="match status" value="1"/>
</dbReference>
<gene>
    <name evidence="1" type="ORF">S06H3_56542</name>
</gene>
<proteinExistence type="predicted"/>
<evidence type="ECO:0000313" key="1">
    <source>
        <dbReference type="EMBL" id="GAI53306.1"/>
    </source>
</evidence>
<accession>X1QEQ1</accession>
<comment type="caution">
    <text evidence="1">The sequence shown here is derived from an EMBL/GenBank/DDBJ whole genome shotgun (WGS) entry which is preliminary data.</text>
</comment>
<reference evidence="1" key="1">
    <citation type="journal article" date="2014" name="Front. Microbiol.">
        <title>High frequency of phylogenetically diverse reductive dehalogenase-homologous genes in deep subseafloor sedimentary metagenomes.</title>
        <authorList>
            <person name="Kawai M."/>
            <person name="Futagami T."/>
            <person name="Toyoda A."/>
            <person name="Takaki Y."/>
            <person name="Nishi S."/>
            <person name="Hori S."/>
            <person name="Arai W."/>
            <person name="Tsubouchi T."/>
            <person name="Morono Y."/>
            <person name="Uchiyama I."/>
            <person name="Ito T."/>
            <person name="Fujiyama A."/>
            <person name="Inagaki F."/>
            <person name="Takami H."/>
        </authorList>
    </citation>
    <scope>NUCLEOTIDE SEQUENCE</scope>
    <source>
        <strain evidence="1">Expedition CK06-06</strain>
    </source>
</reference>
<name>X1QEQ1_9ZZZZ</name>